<protein>
    <submittedName>
        <fullName evidence="1">Uncharacterized protein</fullName>
    </submittedName>
</protein>
<organism evidence="1">
    <name type="scientific">candidate division WWE3 bacterium</name>
    <dbReference type="NCBI Taxonomy" id="2053526"/>
    <lineage>
        <taxon>Bacteria</taxon>
        <taxon>Katanobacteria</taxon>
    </lineage>
</organism>
<evidence type="ECO:0000313" key="1">
    <source>
        <dbReference type="EMBL" id="HHH14103.1"/>
    </source>
</evidence>
<reference evidence="1" key="1">
    <citation type="journal article" date="2020" name="mSystems">
        <title>Genome- and Community-Level Interaction Insights into Carbon Utilization and Element Cycling Functions of Hydrothermarchaeota in Hydrothermal Sediment.</title>
        <authorList>
            <person name="Zhou Z."/>
            <person name="Liu Y."/>
            <person name="Xu W."/>
            <person name="Pan J."/>
            <person name="Luo Z.H."/>
            <person name="Li M."/>
        </authorList>
    </citation>
    <scope>NUCLEOTIDE SEQUENCE [LARGE SCALE GENOMIC DNA]</scope>
    <source>
        <strain evidence="1">HyVt-517</strain>
    </source>
</reference>
<dbReference type="Proteomes" id="UP000886106">
    <property type="component" value="Unassembled WGS sequence"/>
</dbReference>
<sequence length="131" mass="15368">MCRFYADKVKTDFIFRKRKLRNGMQATMIYVTVRNTIGGYPRQQLKDLIGEITVIRLFGYKYFPSVYSYLEFFRLGIGEHTTAEIPEEIDFIRIGCPFRSGVNFENLQRKFGSLEDKYKNTKVLISNGSHD</sequence>
<dbReference type="AlphaFoldDB" id="A0A7V5MIH2"/>
<gene>
    <name evidence="1" type="ORF">ENJ78_00145</name>
</gene>
<name>A0A7V5MIH2_UNCKA</name>
<dbReference type="EMBL" id="DRNS01000011">
    <property type="protein sequence ID" value="HHH14103.1"/>
    <property type="molecule type" value="Genomic_DNA"/>
</dbReference>
<proteinExistence type="predicted"/>
<comment type="caution">
    <text evidence="1">The sequence shown here is derived from an EMBL/GenBank/DDBJ whole genome shotgun (WGS) entry which is preliminary data.</text>
</comment>
<accession>A0A7V5MIH2</accession>